<dbReference type="InterPro" id="IPR018356">
    <property type="entry name" value="Tscrpt_reg_HTH_DeoR_CS"/>
</dbReference>
<dbReference type="AlphaFoldDB" id="A0A3A1YEQ7"/>
<feature type="domain" description="HTH deoR-type" evidence="4">
    <location>
        <begin position="4"/>
        <end position="59"/>
    </location>
</feature>
<protein>
    <recommendedName>
        <fullName evidence="4">HTH deoR-type domain-containing protein</fullName>
    </recommendedName>
</protein>
<dbReference type="SUPFAM" id="SSF100950">
    <property type="entry name" value="NagB/RpiA/CoA transferase-like"/>
    <property type="match status" value="1"/>
</dbReference>
<dbReference type="InterPro" id="IPR050313">
    <property type="entry name" value="Carb_Metab_HTH_regulators"/>
</dbReference>
<accession>A0A3A1YEQ7</accession>
<dbReference type="Gene3D" id="1.10.10.10">
    <property type="entry name" value="Winged helix-like DNA-binding domain superfamily/Winged helix DNA-binding domain"/>
    <property type="match status" value="1"/>
</dbReference>
<gene>
    <name evidence="5" type="ORF">CKF59_02915</name>
</gene>
<keyword evidence="2" id="KW-0238">DNA-binding</keyword>
<dbReference type="InterPro" id="IPR014036">
    <property type="entry name" value="DeoR-like_C"/>
</dbReference>
<evidence type="ECO:0000256" key="2">
    <source>
        <dbReference type="ARBA" id="ARBA00023125"/>
    </source>
</evidence>
<dbReference type="OrthoDB" id="9814815at2"/>
<dbReference type="InterPro" id="IPR001034">
    <property type="entry name" value="DeoR_HTH"/>
</dbReference>
<reference evidence="5 6" key="1">
    <citation type="submission" date="2017-08" db="EMBL/GenBank/DDBJ databases">
        <title>Reclassification of Bisgaard taxon 37 and 44.</title>
        <authorList>
            <person name="Christensen H."/>
        </authorList>
    </citation>
    <scope>NUCLEOTIDE SEQUENCE [LARGE SCALE GENOMIC DNA]</scope>
    <source>
        <strain evidence="5 6">EEAB3T1</strain>
    </source>
</reference>
<organism evidence="5 6">
    <name type="scientific">Psittacicella gerlachiana</name>
    <dbReference type="NCBI Taxonomy" id="2028574"/>
    <lineage>
        <taxon>Bacteria</taxon>
        <taxon>Pseudomonadati</taxon>
        <taxon>Pseudomonadota</taxon>
        <taxon>Gammaproteobacteria</taxon>
        <taxon>Pasteurellales</taxon>
        <taxon>Psittacicellaceae</taxon>
        <taxon>Psittacicella</taxon>
    </lineage>
</organism>
<sequence length="315" mass="35407">MRKKVLRQAVIVKSINENSYLSVEDLQKLLNVSQITIRRDLAELEKKKLIVRKLGGAVSAKGAVNDHSSLTKFEDEISSEIDLRGIDTIDDILKIKGIKTLNEESYDDSHVHDSFDHATRSEEELRDLSYRCKLAIAKQAASLIHHNSRVAIDSGSTTAELVRFLDNKKRLLIMTNSLNIGFELSKLPEESRPNIILTGGLLDSHSESLYSKSMIPALKEYSLDICFVGADGFSDKGTTTKFERPSFTKVMSDISRFTVVLIESAKITNRQPNDELNWEDIDLVITDSLIPRKVRKSLMKTVEVIAADIDDLPFK</sequence>
<dbReference type="PROSITE" id="PS00894">
    <property type="entry name" value="HTH_DEOR_1"/>
    <property type="match status" value="1"/>
</dbReference>
<dbReference type="EMBL" id="NRJF01000071">
    <property type="protein sequence ID" value="RIY36165.1"/>
    <property type="molecule type" value="Genomic_DNA"/>
</dbReference>
<evidence type="ECO:0000313" key="6">
    <source>
        <dbReference type="Proteomes" id="UP000265964"/>
    </source>
</evidence>
<dbReference type="PANTHER" id="PTHR30363:SF44">
    <property type="entry name" value="AGA OPERON TRANSCRIPTIONAL REPRESSOR-RELATED"/>
    <property type="match status" value="1"/>
</dbReference>
<keyword evidence="1" id="KW-0805">Transcription regulation</keyword>
<evidence type="ECO:0000256" key="1">
    <source>
        <dbReference type="ARBA" id="ARBA00023015"/>
    </source>
</evidence>
<dbReference type="InterPro" id="IPR036390">
    <property type="entry name" value="WH_DNA-bd_sf"/>
</dbReference>
<evidence type="ECO:0000256" key="3">
    <source>
        <dbReference type="ARBA" id="ARBA00023163"/>
    </source>
</evidence>
<proteinExistence type="predicted"/>
<dbReference type="SMART" id="SM00420">
    <property type="entry name" value="HTH_DEOR"/>
    <property type="match status" value="1"/>
</dbReference>
<dbReference type="Proteomes" id="UP000265964">
    <property type="component" value="Unassembled WGS sequence"/>
</dbReference>
<dbReference type="GO" id="GO:0003700">
    <property type="term" value="F:DNA-binding transcription factor activity"/>
    <property type="evidence" value="ECO:0007669"/>
    <property type="project" value="InterPro"/>
</dbReference>
<keyword evidence="3" id="KW-0804">Transcription</keyword>
<dbReference type="Pfam" id="PF00455">
    <property type="entry name" value="DeoRC"/>
    <property type="match status" value="1"/>
</dbReference>
<evidence type="ECO:0000259" key="4">
    <source>
        <dbReference type="PROSITE" id="PS51000"/>
    </source>
</evidence>
<dbReference type="Pfam" id="PF08220">
    <property type="entry name" value="HTH_DeoR"/>
    <property type="match status" value="1"/>
</dbReference>
<evidence type="ECO:0000313" key="5">
    <source>
        <dbReference type="EMBL" id="RIY36165.1"/>
    </source>
</evidence>
<keyword evidence="6" id="KW-1185">Reference proteome</keyword>
<dbReference type="PRINTS" id="PR00037">
    <property type="entry name" value="HTHLACR"/>
</dbReference>
<dbReference type="InterPro" id="IPR036388">
    <property type="entry name" value="WH-like_DNA-bd_sf"/>
</dbReference>
<dbReference type="RefSeq" id="WP_119534489.1">
    <property type="nucleotide sequence ID" value="NZ_NRJF01000071.1"/>
</dbReference>
<dbReference type="Gene3D" id="3.40.50.1360">
    <property type="match status" value="1"/>
</dbReference>
<dbReference type="SUPFAM" id="SSF46785">
    <property type="entry name" value="Winged helix' DNA-binding domain"/>
    <property type="match status" value="1"/>
</dbReference>
<dbReference type="InterPro" id="IPR037171">
    <property type="entry name" value="NagB/RpiA_transferase-like"/>
</dbReference>
<dbReference type="SMART" id="SM01134">
    <property type="entry name" value="DeoRC"/>
    <property type="match status" value="1"/>
</dbReference>
<dbReference type="GO" id="GO:0003677">
    <property type="term" value="F:DNA binding"/>
    <property type="evidence" value="ECO:0007669"/>
    <property type="project" value="UniProtKB-KW"/>
</dbReference>
<comment type="caution">
    <text evidence="5">The sequence shown here is derived from an EMBL/GenBank/DDBJ whole genome shotgun (WGS) entry which is preliminary data.</text>
</comment>
<dbReference type="PROSITE" id="PS51000">
    <property type="entry name" value="HTH_DEOR_2"/>
    <property type="match status" value="1"/>
</dbReference>
<name>A0A3A1YEQ7_9GAMM</name>
<dbReference type="PANTHER" id="PTHR30363">
    <property type="entry name" value="HTH-TYPE TRANSCRIPTIONAL REGULATOR SRLR-RELATED"/>
    <property type="match status" value="1"/>
</dbReference>